<protein>
    <submittedName>
        <fullName evidence="2">Uncharacterized protein</fullName>
    </submittedName>
</protein>
<gene>
    <name evidence="1" type="ORF">KFZ73_01570</name>
    <name evidence="2" type="ORF">NCTC10741_01248</name>
</gene>
<organism evidence="2 3">
    <name type="scientific">Tsukamurella paurometabola</name>
    <name type="common">Corynebacterium paurometabolum</name>
    <dbReference type="NCBI Taxonomy" id="2061"/>
    <lineage>
        <taxon>Bacteria</taxon>
        <taxon>Bacillati</taxon>
        <taxon>Actinomycetota</taxon>
        <taxon>Actinomycetes</taxon>
        <taxon>Mycobacteriales</taxon>
        <taxon>Tsukamurellaceae</taxon>
        <taxon>Tsukamurella</taxon>
    </lineage>
</organism>
<dbReference type="EMBL" id="LR131273">
    <property type="protein sequence ID" value="VDR38133.1"/>
    <property type="molecule type" value="Genomic_DNA"/>
</dbReference>
<reference evidence="1 4" key="2">
    <citation type="submission" date="2021-04" db="EMBL/GenBank/DDBJ databases">
        <title>Whole genome sequence analysis of a thiophenic sulfur metabolizing bacteria.</title>
        <authorList>
            <person name="Akhtar N."/>
            <person name="Akram J."/>
            <person name="Aslam A."/>
        </authorList>
    </citation>
    <scope>NUCLEOTIDE SEQUENCE [LARGE SCALE GENOMIC DNA]</scope>
    <source>
        <strain evidence="1 4">3OW</strain>
    </source>
</reference>
<name>A0A3P8MCU6_TSUPA</name>
<proteinExistence type="predicted"/>
<dbReference type="Proteomes" id="UP000271626">
    <property type="component" value="Chromosome"/>
</dbReference>
<dbReference type="EMBL" id="JAGXOE010000002">
    <property type="protein sequence ID" value="MBS4099917.1"/>
    <property type="molecule type" value="Genomic_DNA"/>
</dbReference>
<dbReference type="RefSeq" id="WP_126195431.1">
    <property type="nucleotide sequence ID" value="NZ_CP085954.1"/>
</dbReference>
<dbReference type="OrthoDB" id="4774934at2"/>
<accession>A0A3P8MCU6</accession>
<evidence type="ECO:0000313" key="2">
    <source>
        <dbReference type="EMBL" id="VDR38133.1"/>
    </source>
</evidence>
<sequence length="101" mass="10534">MTSAERITVTYASYDATSAGLAKASAIADANIAELTANNTANLNAGNWVGVDQESYQHVHEICLKANENLAMAIRKTGINIQTAATIHQAGQVQAAGLYGV</sequence>
<dbReference type="Proteomes" id="UP000676853">
    <property type="component" value="Unassembled WGS sequence"/>
</dbReference>
<dbReference type="AlphaFoldDB" id="A0A3P8MCU6"/>
<reference evidence="2 3" key="1">
    <citation type="submission" date="2018-12" db="EMBL/GenBank/DDBJ databases">
        <authorList>
            <consortium name="Pathogen Informatics"/>
        </authorList>
    </citation>
    <scope>NUCLEOTIDE SEQUENCE [LARGE SCALE GENOMIC DNA]</scope>
    <source>
        <strain evidence="2 3">NCTC10741</strain>
    </source>
</reference>
<keyword evidence="4" id="KW-1185">Reference proteome</keyword>
<evidence type="ECO:0000313" key="3">
    <source>
        <dbReference type="Proteomes" id="UP000271626"/>
    </source>
</evidence>
<evidence type="ECO:0000313" key="1">
    <source>
        <dbReference type="EMBL" id="MBS4099917.1"/>
    </source>
</evidence>
<evidence type="ECO:0000313" key="4">
    <source>
        <dbReference type="Proteomes" id="UP000676853"/>
    </source>
</evidence>